<keyword evidence="2" id="KW-1185">Reference proteome</keyword>
<gene>
    <name evidence="1" type="ORF">NM688_g9217</name>
</gene>
<organism evidence="1 2">
    <name type="scientific">Phlebia brevispora</name>
    <dbReference type="NCBI Taxonomy" id="194682"/>
    <lineage>
        <taxon>Eukaryota</taxon>
        <taxon>Fungi</taxon>
        <taxon>Dikarya</taxon>
        <taxon>Basidiomycota</taxon>
        <taxon>Agaricomycotina</taxon>
        <taxon>Agaricomycetes</taxon>
        <taxon>Polyporales</taxon>
        <taxon>Meruliaceae</taxon>
        <taxon>Phlebia</taxon>
    </lineage>
</organism>
<protein>
    <submittedName>
        <fullName evidence="1">Uncharacterized protein</fullName>
    </submittedName>
</protein>
<accession>A0ACC1RK15</accession>
<dbReference type="Proteomes" id="UP001148662">
    <property type="component" value="Unassembled WGS sequence"/>
</dbReference>
<reference evidence="1" key="1">
    <citation type="submission" date="2022-07" db="EMBL/GenBank/DDBJ databases">
        <title>Genome Sequence of Phlebia brevispora.</title>
        <authorList>
            <person name="Buettner E."/>
        </authorList>
    </citation>
    <scope>NUCLEOTIDE SEQUENCE</scope>
    <source>
        <strain evidence="1">MPL23</strain>
    </source>
</reference>
<comment type="caution">
    <text evidence="1">The sequence shown here is derived from an EMBL/GenBank/DDBJ whole genome shotgun (WGS) entry which is preliminary data.</text>
</comment>
<evidence type="ECO:0000313" key="2">
    <source>
        <dbReference type="Proteomes" id="UP001148662"/>
    </source>
</evidence>
<name>A0ACC1RK15_9APHY</name>
<dbReference type="EMBL" id="JANHOG010002781">
    <property type="protein sequence ID" value="KAJ3520029.1"/>
    <property type="molecule type" value="Genomic_DNA"/>
</dbReference>
<proteinExistence type="predicted"/>
<sequence>MHALQLKATLAAKRRVCITGRRDLLIGWGMTEGPTSDHRDRATATGKYISSCAVPSWCLSQFVLLSSLLLLSPVPVSSTLYQSPSDLTTTEYDFVIVGGGTAGLVLANRLTEDSSVNVLVVEAGGSFDGNLGIEVPFLGTSLSGTSVDWNYTTVPQTGYNNRTIPYARGHVLSGSSSINLLTYNRGSNGVWDRLADASDDAGWSWDSMEPYHMMVRPRLPACIPPLM</sequence>
<evidence type="ECO:0000313" key="1">
    <source>
        <dbReference type="EMBL" id="KAJ3520029.1"/>
    </source>
</evidence>